<reference evidence="2" key="1">
    <citation type="journal article" date="2019" name="Int. J. Syst. Evol. Microbiol.">
        <title>The Global Catalogue of Microorganisms (GCM) 10K type strain sequencing project: providing services to taxonomists for standard genome sequencing and annotation.</title>
        <authorList>
            <consortium name="The Broad Institute Genomics Platform"/>
            <consortium name="The Broad Institute Genome Sequencing Center for Infectious Disease"/>
            <person name="Wu L."/>
            <person name="Ma J."/>
        </authorList>
    </citation>
    <scope>NUCLEOTIDE SEQUENCE [LARGE SCALE GENOMIC DNA]</scope>
    <source>
        <strain evidence="2">CGMCC 1.15111</strain>
    </source>
</reference>
<gene>
    <name evidence="1" type="ORF">GCM10011340_23440</name>
</gene>
<name>A0ABQ3IB41_9BACT</name>
<evidence type="ECO:0000313" key="2">
    <source>
        <dbReference type="Proteomes" id="UP000658258"/>
    </source>
</evidence>
<dbReference type="Proteomes" id="UP000658258">
    <property type="component" value="Unassembled WGS sequence"/>
</dbReference>
<comment type="caution">
    <text evidence="1">The sequence shown here is derived from an EMBL/GenBank/DDBJ whole genome shotgun (WGS) entry which is preliminary data.</text>
</comment>
<dbReference type="EMBL" id="BNAG01000003">
    <property type="protein sequence ID" value="GHE67255.1"/>
    <property type="molecule type" value="Genomic_DNA"/>
</dbReference>
<protein>
    <submittedName>
        <fullName evidence="1">Uncharacterized protein</fullName>
    </submittedName>
</protein>
<accession>A0ABQ3IB41</accession>
<keyword evidence="2" id="KW-1185">Reference proteome</keyword>
<proteinExistence type="predicted"/>
<organism evidence="1 2">
    <name type="scientific">Roseivirga thermotolerans</name>
    <dbReference type="NCBI Taxonomy" id="1758176"/>
    <lineage>
        <taxon>Bacteria</taxon>
        <taxon>Pseudomonadati</taxon>
        <taxon>Bacteroidota</taxon>
        <taxon>Cytophagia</taxon>
        <taxon>Cytophagales</taxon>
        <taxon>Roseivirgaceae</taxon>
        <taxon>Roseivirga</taxon>
    </lineage>
</organism>
<sequence length="86" mass="10347">MTMTDAEFDVMDELYFVQPYTYLLEELTLKEEELKATLQSLLEKGYIKCFFNMNDEVFEEQLNFEKEYKIYYYLATKTGLLAHNGR</sequence>
<evidence type="ECO:0000313" key="1">
    <source>
        <dbReference type="EMBL" id="GHE67255.1"/>
    </source>
</evidence>